<proteinExistence type="predicted"/>
<protein>
    <recommendedName>
        <fullName evidence="3">GDSL-like lipase/acylhydrolase family protein</fullName>
    </recommendedName>
</protein>
<dbReference type="RefSeq" id="WP_367638945.1">
    <property type="nucleotide sequence ID" value="NZ_JBFNQN010000009.1"/>
</dbReference>
<dbReference type="Gene3D" id="3.40.50.1110">
    <property type="entry name" value="SGNH hydrolase"/>
    <property type="match status" value="1"/>
</dbReference>
<evidence type="ECO:0000313" key="2">
    <source>
        <dbReference type="Proteomes" id="UP001555826"/>
    </source>
</evidence>
<reference evidence="1 2" key="1">
    <citation type="submission" date="2024-07" db="EMBL/GenBank/DDBJ databases">
        <authorList>
            <person name="Thanompreechachai J."/>
            <person name="Duangmal K."/>
        </authorList>
    </citation>
    <scope>NUCLEOTIDE SEQUENCE [LARGE SCALE GENOMIC DNA]</scope>
    <source>
        <strain evidence="1 2">KCTC 19886</strain>
    </source>
</reference>
<evidence type="ECO:0008006" key="3">
    <source>
        <dbReference type="Google" id="ProtNLM"/>
    </source>
</evidence>
<comment type="caution">
    <text evidence="1">The sequence shown here is derived from an EMBL/GenBank/DDBJ whole genome shotgun (WGS) entry which is preliminary data.</text>
</comment>
<evidence type="ECO:0000313" key="1">
    <source>
        <dbReference type="EMBL" id="MEW9265812.1"/>
    </source>
</evidence>
<accession>A0ABV3P9F0</accession>
<dbReference type="InterPro" id="IPR036514">
    <property type="entry name" value="SGNH_hydro_sf"/>
</dbReference>
<name>A0ABV3P9F0_9ACTN</name>
<dbReference type="EMBL" id="JBFNQN010000009">
    <property type="protein sequence ID" value="MEW9265812.1"/>
    <property type="molecule type" value="Genomic_DNA"/>
</dbReference>
<dbReference type="Proteomes" id="UP001555826">
    <property type="component" value="Unassembled WGS sequence"/>
</dbReference>
<organism evidence="1 2">
    <name type="scientific">Kineococcus endophyticus</name>
    <dbReference type="NCBI Taxonomy" id="1181883"/>
    <lineage>
        <taxon>Bacteria</taxon>
        <taxon>Bacillati</taxon>
        <taxon>Actinomycetota</taxon>
        <taxon>Actinomycetes</taxon>
        <taxon>Kineosporiales</taxon>
        <taxon>Kineosporiaceae</taxon>
        <taxon>Kineococcus</taxon>
    </lineage>
</organism>
<gene>
    <name evidence="1" type="ORF">AB1207_13725</name>
</gene>
<keyword evidence="2" id="KW-1185">Reference proteome</keyword>
<sequence length="483" mass="52687">MPTAASDLGLTLTTAVRPPVQDPTLGVDVPPRPPRPRTHRFAAVGDSLTQGFKHYAVHDRALSWPALVADLLGVPFARPQDDGPGGYPLNLEFLARRALGRPLVPTLVGGLRYALEVQRAYERPPGARGGPRYEDLAVWGWDLRDHLARTADTERARVRSGWWHRLNPLVQAPNARAAVEVLDGSRSVTGEALTSLRAVRDLDGGVESLCVWLGANNALRSVVQLRVVASGPRFRELDAKDAYTVWTVPDFTAELAEVARAVADVDTDRVLWGTVPHVTIPPIVHGLGGPLPECGRYFRWYGRPWATEETFDPDRDGHLTGFDAWAVDQAIDGYNRALLDVVGAAREQGRDWRVVDVGAMLDRLAVRRNDELGARPPEFAPYPLPDALRGLDTRFPATDDAGRLLAGGLIGLDGLHPTSCGYGLVAQEFAAVLAGAGVDFPRGDRIDFDELRRRDTFVSDPPAGVAAALRTIGRVDRLTRVLR</sequence>
<dbReference type="SUPFAM" id="SSF52266">
    <property type="entry name" value="SGNH hydrolase"/>
    <property type="match status" value="1"/>
</dbReference>